<evidence type="ECO:0000256" key="4">
    <source>
        <dbReference type="ARBA" id="ARBA00022692"/>
    </source>
</evidence>
<dbReference type="PANTHER" id="PTHR43386">
    <property type="entry name" value="OLIGOPEPTIDE TRANSPORT SYSTEM PERMEASE PROTEIN APPC"/>
    <property type="match status" value="1"/>
</dbReference>
<dbReference type="Gene3D" id="1.10.3720.10">
    <property type="entry name" value="MetI-like"/>
    <property type="match status" value="1"/>
</dbReference>
<evidence type="ECO:0000256" key="8">
    <source>
        <dbReference type="ARBA" id="ARBA00023136"/>
    </source>
</evidence>
<dbReference type="Pfam" id="PF00528">
    <property type="entry name" value="BPD_transp_1"/>
    <property type="match status" value="1"/>
</dbReference>
<dbReference type="Proteomes" id="UP001556692">
    <property type="component" value="Unassembled WGS sequence"/>
</dbReference>
<dbReference type="RefSeq" id="WP_367956837.1">
    <property type="nucleotide sequence ID" value="NZ_JBDPGJ010000007.1"/>
</dbReference>
<organism evidence="11 12">
    <name type="scientific">Aquibium pacificus</name>
    <dbReference type="NCBI Taxonomy" id="3153579"/>
    <lineage>
        <taxon>Bacteria</taxon>
        <taxon>Pseudomonadati</taxon>
        <taxon>Pseudomonadota</taxon>
        <taxon>Alphaproteobacteria</taxon>
        <taxon>Hyphomicrobiales</taxon>
        <taxon>Phyllobacteriaceae</taxon>
        <taxon>Aquibium</taxon>
    </lineage>
</organism>
<protein>
    <submittedName>
        <fullName evidence="11">ABC transporter permease</fullName>
    </submittedName>
</protein>
<keyword evidence="6" id="KW-0653">Protein transport</keyword>
<proteinExistence type="inferred from homology"/>
<feature type="transmembrane region" description="Helical" evidence="9">
    <location>
        <begin position="37"/>
        <end position="59"/>
    </location>
</feature>
<gene>
    <name evidence="11" type="ORF">ABGN05_25415</name>
</gene>
<dbReference type="InterPro" id="IPR000515">
    <property type="entry name" value="MetI-like"/>
</dbReference>
<accession>A0ABV3SSS7</accession>
<sequence>MRDAIAMTTGAARPAEPRAGLLVRLFRSLRLPLNDPFAVFGLVIYATFLVAAIFADVIAPYDPTEILFTPEYDLAADLRPGEQGYILGTTSLGRDIFSQIIYGSRSALLIGVTAAFMVALIGSIVGLVSGYFGGWVDAVLMRLADIAFGIPFLPFVIVLAAFLEPSIWNVVLAMALVLWRDTGRVIRSQVLTLRSRGYVDAARVSGSSDLKIILRHIAPNILPLSFLYGSIAIGWAILTEASISFLGFGDPTSISWGYMLQDAFASQALAKQSYYWFVPPGICIILVVSAGFFITRGYENILFPKLGR</sequence>
<dbReference type="Pfam" id="PF12911">
    <property type="entry name" value="OppC_N"/>
    <property type="match status" value="1"/>
</dbReference>
<keyword evidence="12" id="KW-1185">Reference proteome</keyword>
<evidence type="ECO:0000256" key="7">
    <source>
        <dbReference type="ARBA" id="ARBA00022989"/>
    </source>
</evidence>
<evidence type="ECO:0000256" key="5">
    <source>
        <dbReference type="ARBA" id="ARBA00022856"/>
    </source>
</evidence>
<evidence type="ECO:0000313" key="11">
    <source>
        <dbReference type="EMBL" id="MEX0408984.1"/>
    </source>
</evidence>
<feature type="transmembrane region" description="Helical" evidence="9">
    <location>
        <begin position="152"/>
        <end position="179"/>
    </location>
</feature>
<evidence type="ECO:0000256" key="3">
    <source>
        <dbReference type="ARBA" id="ARBA00022475"/>
    </source>
</evidence>
<dbReference type="SUPFAM" id="SSF161098">
    <property type="entry name" value="MetI-like"/>
    <property type="match status" value="1"/>
</dbReference>
<dbReference type="InterPro" id="IPR035906">
    <property type="entry name" value="MetI-like_sf"/>
</dbReference>
<keyword evidence="8 9" id="KW-0472">Membrane</keyword>
<comment type="subcellular location">
    <subcellularLocation>
        <location evidence="1 9">Cell membrane</location>
        <topology evidence="1 9">Multi-pass membrane protein</topology>
    </subcellularLocation>
</comment>
<dbReference type="InterPro" id="IPR025966">
    <property type="entry name" value="OppC_N"/>
</dbReference>
<feature type="transmembrane region" description="Helical" evidence="9">
    <location>
        <begin position="107"/>
        <end position="132"/>
    </location>
</feature>
<evidence type="ECO:0000256" key="6">
    <source>
        <dbReference type="ARBA" id="ARBA00022927"/>
    </source>
</evidence>
<dbReference type="PROSITE" id="PS50928">
    <property type="entry name" value="ABC_TM1"/>
    <property type="match status" value="1"/>
</dbReference>
<dbReference type="CDD" id="cd06261">
    <property type="entry name" value="TM_PBP2"/>
    <property type="match status" value="1"/>
</dbReference>
<evidence type="ECO:0000256" key="9">
    <source>
        <dbReference type="RuleBase" id="RU363032"/>
    </source>
</evidence>
<comment type="similarity">
    <text evidence="9">Belongs to the binding-protein-dependent transport system permease family.</text>
</comment>
<feature type="transmembrane region" description="Helical" evidence="9">
    <location>
        <begin position="217"/>
        <end position="238"/>
    </location>
</feature>
<keyword evidence="5" id="KW-0571">Peptide transport</keyword>
<keyword evidence="7 9" id="KW-1133">Transmembrane helix</keyword>
<reference evidence="11 12" key="1">
    <citation type="submission" date="2024-05" db="EMBL/GenBank/DDBJ databases">
        <authorList>
            <person name="Jiang F."/>
        </authorList>
    </citation>
    <scope>NUCLEOTIDE SEQUENCE [LARGE SCALE GENOMIC DNA]</scope>
    <source>
        <strain evidence="11 12">LZ166</strain>
    </source>
</reference>
<feature type="domain" description="ABC transmembrane type-1" evidence="10">
    <location>
        <begin position="104"/>
        <end position="295"/>
    </location>
</feature>
<dbReference type="InterPro" id="IPR050366">
    <property type="entry name" value="BP-dependent_transpt_permease"/>
</dbReference>
<dbReference type="PANTHER" id="PTHR43386:SF1">
    <property type="entry name" value="D,D-DIPEPTIDE TRANSPORT SYSTEM PERMEASE PROTEIN DDPC-RELATED"/>
    <property type="match status" value="1"/>
</dbReference>
<feature type="transmembrane region" description="Helical" evidence="9">
    <location>
        <begin position="274"/>
        <end position="295"/>
    </location>
</feature>
<evidence type="ECO:0000256" key="1">
    <source>
        <dbReference type="ARBA" id="ARBA00004651"/>
    </source>
</evidence>
<keyword evidence="3" id="KW-1003">Cell membrane</keyword>
<name>A0ABV3SSS7_9HYPH</name>
<comment type="caution">
    <text evidence="11">The sequence shown here is derived from an EMBL/GenBank/DDBJ whole genome shotgun (WGS) entry which is preliminary data.</text>
</comment>
<evidence type="ECO:0000313" key="12">
    <source>
        <dbReference type="Proteomes" id="UP001556692"/>
    </source>
</evidence>
<evidence type="ECO:0000259" key="10">
    <source>
        <dbReference type="PROSITE" id="PS50928"/>
    </source>
</evidence>
<dbReference type="EMBL" id="JBDPGJ010000007">
    <property type="protein sequence ID" value="MEX0408984.1"/>
    <property type="molecule type" value="Genomic_DNA"/>
</dbReference>
<evidence type="ECO:0000256" key="2">
    <source>
        <dbReference type="ARBA" id="ARBA00022448"/>
    </source>
</evidence>
<keyword evidence="2 9" id="KW-0813">Transport</keyword>
<keyword evidence="4 9" id="KW-0812">Transmembrane</keyword>